<dbReference type="STRING" id="61424.A0A2T9Z3H4"/>
<sequence>MNIVILFRSLTIEDPYQKIFEKNKLLPITLPLLSHRSLLSDSLFNQILVQGLFDAITKKLSNPNRTRNEIDAISSLLQLPVFTIGPSTSKKFGEKLNDIVQTTDLKTRNLKTTITEQDNANKLIPEIVLHAKTQQTARYLFLCGNISLDTIPNAMDANGILLTKYTIYTTEKTTPEETLHKLSNSLKSIPKNGECTAWLCFFSPSGVETVHEAMIHQKENVEKVLGVNFVKYAAIGNTTANKCRDLFGIHAIAQQPSPQGLLVAIQNYVEANQSENKKK</sequence>
<evidence type="ECO:0000313" key="2">
    <source>
        <dbReference type="EMBL" id="PVU99121.1"/>
    </source>
</evidence>
<name>A0A2T9Z3H4_9FUNG</name>
<protein>
    <recommendedName>
        <fullName evidence="1">Tetrapyrrole biosynthesis uroporphyrinogen III synthase domain-containing protein</fullName>
    </recommendedName>
</protein>
<dbReference type="AlphaFoldDB" id="A0A2T9Z3H4"/>
<comment type="caution">
    <text evidence="2">The sequence shown here is derived from an EMBL/GenBank/DDBJ whole genome shotgun (WGS) entry which is preliminary data.</text>
</comment>
<dbReference type="SUPFAM" id="SSF69618">
    <property type="entry name" value="HemD-like"/>
    <property type="match status" value="1"/>
</dbReference>
<feature type="domain" description="Tetrapyrrole biosynthesis uroporphyrinogen III synthase" evidence="1">
    <location>
        <begin position="71"/>
        <end position="262"/>
    </location>
</feature>
<dbReference type="GO" id="GO:0006782">
    <property type="term" value="P:protoporphyrinogen IX biosynthetic process"/>
    <property type="evidence" value="ECO:0007669"/>
    <property type="project" value="UniProtKB-UniPathway"/>
</dbReference>
<dbReference type="Pfam" id="PF02602">
    <property type="entry name" value="HEM4"/>
    <property type="match status" value="1"/>
</dbReference>
<accession>A0A2T9Z3H4</accession>
<keyword evidence="3" id="KW-1185">Reference proteome</keyword>
<dbReference type="PANTHER" id="PTHR12390">
    <property type="entry name" value="UROPORPHYRINOGEN III SYNTHASE"/>
    <property type="match status" value="1"/>
</dbReference>
<dbReference type="GO" id="GO:0006780">
    <property type="term" value="P:uroporphyrinogen III biosynthetic process"/>
    <property type="evidence" value="ECO:0007669"/>
    <property type="project" value="InterPro"/>
</dbReference>
<gene>
    <name evidence="2" type="ORF">BB559_000964</name>
</gene>
<dbReference type="InterPro" id="IPR036108">
    <property type="entry name" value="4pyrrol_syn_uPrphyn_synt_sf"/>
</dbReference>
<dbReference type="Proteomes" id="UP000245699">
    <property type="component" value="Unassembled WGS sequence"/>
</dbReference>
<dbReference type="CDD" id="cd06578">
    <property type="entry name" value="HemD"/>
    <property type="match status" value="1"/>
</dbReference>
<organism evidence="2 3">
    <name type="scientific">Furculomyces boomerangus</name>
    <dbReference type="NCBI Taxonomy" id="61424"/>
    <lineage>
        <taxon>Eukaryota</taxon>
        <taxon>Fungi</taxon>
        <taxon>Fungi incertae sedis</taxon>
        <taxon>Zoopagomycota</taxon>
        <taxon>Kickxellomycotina</taxon>
        <taxon>Harpellomycetes</taxon>
        <taxon>Harpellales</taxon>
        <taxon>Harpellaceae</taxon>
        <taxon>Furculomyces</taxon>
    </lineage>
</organism>
<evidence type="ECO:0000313" key="3">
    <source>
        <dbReference type="Proteomes" id="UP000245699"/>
    </source>
</evidence>
<dbReference type="EMBL" id="MBFT01000051">
    <property type="protein sequence ID" value="PVU99121.1"/>
    <property type="molecule type" value="Genomic_DNA"/>
</dbReference>
<dbReference type="GO" id="GO:0005829">
    <property type="term" value="C:cytosol"/>
    <property type="evidence" value="ECO:0007669"/>
    <property type="project" value="TreeGrafter"/>
</dbReference>
<evidence type="ECO:0000259" key="1">
    <source>
        <dbReference type="Pfam" id="PF02602"/>
    </source>
</evidence>
<dbReference type="Gene3D" id="3.40.50.10090">
    <property type="match status" value="2"/>
</dbReference>
<dbReference type="OrthoDB" id="5595751at2759"/>
<dbReference type="InterPro" id="IPR003754">
    <property type="entry name" value="4pyrrol_synth_uPrphyn_synth"/>
</dbReference>
<dbReference type="InterPro" id="IPR039793">
    <property type="entry name" value="UROS/Hem4"/>
</dbReference>
<proteinExistence type="predicted"/>
<reference evidence="2 3" key="1">
    <citation type="journal article" date="2018" name="MBio">
        <title>Comparative Genomics Reveals the Core Gene Toolbox for the Fungus-Insect Symbiosis.</title>
        <authorList>
            <person name="Wang Y."/>
            <person name="Stata M."/>
            <person name="Wang W."/>
            <person name="Stajich J.E."/>
            <person name="White M.M."/>
            <person name="Moncalvo J.M."/>
        </authorList>
    </citation>
    <scope>NUCLEOTIDE SEQUENCE [LARGE SCALE GENOMIC DNA]</scope>
    <source>
        <strain evidence="2 3">AUS-77-4</strain>
    </source>
</reference>
<dbReference type="UniPathway" id="UPA00251">
    <property type="reaction ID" value="UER00320"/>
</dbReference>
<dbReference type="PANTHER" id="PTHR12390:SF0">
    <property type="entry name" value="UROPORPHYRINOGEN-III SYNTHASE"/>
    <property type="match status" value="1"/>
</dbReference>
<dbReference type="GO" id="GO:0004852">
    <property type="term" value="F:uroporphyrinogen-III synthase activity"/>
    <property type="evidence" value="ECO:0007669"/>
    <property type="project" value="InterPro"/>
</dbReference>